<dbReference type="EMBL" id="BAAABM010000007">
    <property type="protein sequence ID" value="GAA0324633.1"/>
    <property type="molecule type" value="Genomic_DNA"/>
</dbReference>
<proteinExistence type="predicted"/>
<gene>
    <name evidence="3" type="ORF">GCM10010151_13150</name>
</gene>
<keyword evidence="2" id="KW-0812">Transmembrane</keyword>
<comment type="caution">
    <text evidence="3">The sequence shown here is derived from an EMBL/GenBank/DDBJ whole genome shotgun (WGS) entry which is preliminary data.</text>
</comment>
<organism evidence="3 4">
    <name type="scientific">Actinoallomurus spadix</name>
    <dbReference type="NCBI Taxonomy" id="79912"/>
    <lineage>
        <taxon>Bacteria</taxon>
        <taxon>Bacillati</taxon>
        <taxon>Actinomycetota</taxon>
        <taxon>Actinomycetes</taxon>
        <taxon>Streptosporangiales</taxon>
        <taxon>Thermomonosporaceae</taxon>
        <taxon>Actinoallomurus</taxon>
    </lineage>
</organism>
<feature type="compositionally biased region" description="Basic and acidic residues" evidence="1">
    <location>
        <begin position="1"/>
        <end position="13"/>
    </location>
</feature>
<feature type="transmembrane region" description="Helical" evidence="2">
    <location>
        <begin position="38"/>
        <end position="60"/>
    </location>
</feature>
<name>A0ABN0W466_9ACTN</name>
<dbReference type="Proteomes" id="UP001501822">
    <property type="component" value="Unassembled WGS sequence"/>
</dbReference>
<evidence type="ECO:0000256" key="1">
    <source>
        <dbReference type="SAM" id="MobiDB-lite"/>
    </source>
</evidence>
<evidence type="ECO:0000256" key="2">
    <source>
        <dbReference type="SAM" id="Phobius"/>
    </source>
</evidence>
<evidence type="ECO:0000313" key="4">
    <source>
        <dbReference type="Proteomes" id="UP001501822"/>
    </source>
</evidence>
<keyword evidence="2" id="KW-0472">Membrane</keyword>
<keyword evidence="4" id="KW-1185">Reference proteome</keyword>
<evidence type="ECO:0000313" key="3">
    <source>
        <dbReference type="EMBL" id="GAA0324633.1"/>
    </source>
</evidence>
<keyword evidence="2" id="KW-1133">Transmembrane helix</keyword>
<dbReference type="RefSeq" id="WP_252799881.1">
    <property type="nucleotide sequence ID" value="NZ_BAAABM010000007.1"/>
</dbReference>
<protein>
    <submittedName>
        <fullName evidence="3">Uncharacterized protein</fullName>
    </submittedName>
</protein>
<accession>A0ABN0W466</accession>
<reference evidence="3 4" key="1">
    <citation type="journal article" date="2019" name="Int. J. Syst. Evol. Microbiol.">
        <title>The Global Catalogue of Microorganisms (GCM) 10K type strain sequencing project: providing services to taxonomists for standard genome sequencing and annotation.</title>
        <authorList>
            <consortium name="The Broad Institute Genomics Platform"/>
            <consortium name="The Broad Institute Genome Sequencing Center for Infectious Disease"/>
            <person name="Wu L."/>
            <person name="Ma J."/>
        </authorList>
    </citation>
    <scope>NUCLEOTIDE SEQUENCE [LARGE SCALE GENOMIC DNA]</scope>
    <source>
        <strain evidence="3 4">JCM 3146</strain>
    </source>
</reference>
<feature type="region of interest" description="Disordered" evidence="1">
    <location>
        <begin position="1"/>
        <end position="29"/>
    </location>
</feature>
<sequence>MTDVSGHEADHASDTASHGHVPVDPNDAVVRARPPTPLALILTTVAAALTVLALVAVAVASGQGT</sequence>